<dbReference type="EMBL" id="JBHSWJ010000002">
    <property type="protein sequence ID" value="MFC6712454.1"/>
    <property type="molecule type" value="Genomic_DNA"/>
</dbReference>
<feature type="transmembrane region" description="Helical" evidence="7">
    <location>
        <begin position="149"/>
        <end position="167"/>
    </location>
</feature>
<feature type="transmembrane region" description="Helical" evidence="7">
    <location>
        <begin position="116"/>
        <end position="137"/>
    </location>
</feature>
<proteinExistence type="inferred from homology"/>
<feature type="transmembrane region" description="Helical" evidence="7">
    <location>
        <begin position="63"/>
        <end position="82"/>
    </location>
</feature>
<evidence type="ECO:0000259" key="8">
    <source>
        <dbReference type="Pfam" id="PF03458"/>
    </source>
</evidence>
<feature type="transmembrane region" description="Helical" evidence="7">
    <location>
        <begin position="6"/>
        <end position="24"/>
    </location>
</feature>
<feature type="transmembrane region" description="Helical" evidence="7">
    <location>
        <begin position="173"/>
        <end position="193"/>
    </location>
</feature>
<evidence type="ECO:0000313" key="9">
    <source>
        <dbReference type="EMBL" id="MFC6712454.1"/>
    </source>
</evidence>
<feature type="domain" description="Glycine transporter" evidence="8">
    <location>
        <begin position="6"/>
        <end position="79"/>
    </location>
</feature>
<dbReference type="Pfam" id="PF03458">
    <property type="entry name" value="Gly_transporter"/>
    <property type="match status" value="2"/>
</dbReference>
<name>A0ABW2ANA9_9MICO</name>
<evidence type="ECO:0000256" key="7">
    <source>
        <dbReference type="SAM" id="Phobius"/>
    </source>
</evidence>
<feature type="transmembrane region" description="Helical" evidence="7">
    <location>
        <begin position="31"/>
        <end position="51"/>
    </location>
</feature>
<dbReference type="InterPro" id="IPR005115">
    <property type="entry name" value="Gly_transporter"/>
</dbReference>
<dbReference type="RefSeq" id="WP_377819922.1">
    <property type="nucleotide sequence ID" value="NZ_JBHSWJ010000002.1"/>
</dbReference>
<evidence type="ECO:0000256" key="4">
    <source>
        <dbReference type="ARBA" id="ARBA00022692"/>
    </source>
</evidence>
<evidence type="ECO:0000256" key="1">
    <source>
        <dbReference type="ARBA" id="ARBA00004651"/>
    </source>
</evidence>
<keyword evidence="3" id="KW-1003">Cell membrane</keyword>
<feature type="transmembrane region" description="Helical" evidence="7">
    <location>
        <begin position="89"/>
        <end position="110"/>
    </location>
</feature>
<dbReference type="PANTHER" id="PTHR30506">
    <property type="entry name" value="INNER MEMBRANE PROTEIN"/>
    <property type="match status" value="1"/>
</dbReference>
<gene>
    <name evidence="9" type="ORF">ACFQBT_00720</name>
</gene>
<keyword evidence="6 7" id="KW-0472">Membrane</keyword>
<keyword evidence="4 7" id="KW-0812">Transmembrane</keyword>
<organism evidence="9 10">
    <name type="scientific">Branchiibius cervicis</name>
    <dbReference type="NCBI Taxonomy" id="908252"/>
    <lineage>
        <taxon>Bacteria</taxon>
        <taxon>Bacillati</taxon>
        <taxon>Actinomycetota</taxon>
        <taxon>Actinomycetes</taxon>
        <taxon>Micrococcales</taxon>
        <taxon>Dermacoccaceae</taxon>
        <taxon>Branchiibius</taxon>
    </lineage>
</organism>
<dbReference type="Proteomes" id="UP001596356">
    <property type="component" value="Unassembled WGS sequence"/>
</dbReference>
<feature type="domain" description="Glycine transporter" evidence="8">
    <location>
        <begin position="91"/>
        <end position="165"/>
    </location>
</feature>
<comment type="subcellular location">
    <subcellularLocation>
        <location evidence="1">Cell membrane</location>
        <topology evidence="1">Multi-pass membrane protein</topology>
    </subcellularLocation>
</comment>
<protein>
    <submittedName>
        <fullName evidence="9">Trimeric intracellular cation channel family protein</fullName>
    </submittedName>
</protein>
<evidence type="ECO:0000256" key="5">
    <source>
        <dbReference type="ARBA" id="ARBA00022989"/>
    </source>
</evidence>
<comment type="caution">
    <text evidence="9">The sequence shown here is derived from an EMBL/GenBank/DDBJ whole genome shotgun (WGS) entry which is preliminary data.</text>
</comment>
<evidence type="ECO:0000256" key="2">
    <source>
        <dbReference type="ARBA" id="ARBA00008193"/>
    </source>
</evidence>
<comment type="similarity">
    <text evidence="2">Belongs to the UPF0126 family.</text>
</comment>
<reference evidence="10" key="1">
    <citation type="journal article" date="2019" name="Int. J. Syst. Evol. Microbiol.">
        <title>The Global Catalogue of Microorganisms (GCM) 10K type strain sequencing project: providing services to taxonomists for standard genome sequencing and annotation.</title>
        <authorList>
            <consortium name="The Broad Institute Genomics Platform"/>
            <consortium name="The Broad Institute Genome Sequencing Center for Infectious Disease"/>
            <person name="Wu L."/>
            <person name="Ma J."/>
        </authorList>
    </citation>
    <scope>NUCLEOTIDE SEQUENCE [LARGE SCALE GENOMIC DNA]</scope>
    <source>
        <strain evidence="10">NBRC 106593</strain>
    </source>
</reference>
<sequence>MTWSLAFDLLGVFCFAISGSLLAVTRGYDLVGSVVLGSLTGLGGGVLRDLVLRITPTAFDRPAYMVPPLVAAALVFFMAPEVQRFPRTLLVFDAAGLGLFCTAGAVKALQFGMNPVAATLLGFTTAIGGGLLRDVCANRNPKLFDPRDIYALPALFGAGAMTALWHWGGGIGAQFLVALAVFAIRVLSLHFHWRIPLAAGERAQPRAS</sequence>
<accession>A0ABW2ANA9</accession>
<dbReference type="PANTHER" id="PTHR30506:SF3">
    <property type="entry name" value="UPF0126 INNER MEMBRANE PROTEIN YADS-RELATED"/>
    <property type="match status" value="1"/>
</dbReference>
<keyword evidence="5 7" id="KW-1133">Transmembrane helix</keyword>
<keyword evidence="10" id="KW-1185">Reference proteome</keyword>
<evidence type="ECO:0000313" key="10">
    <source>
        <dbReference type="Proteomes" id="UP001596356"/>
    </source>
</evidence>
<evidence type="ECO:0000256" key="6">
    <source>
        <dbReference type="ARBA" id="ARBA00023136"/>
    </source>
</evidence>
<evidence type="ECO:0000256" key="3">
    <source>
        <dbReference type="ARBA" id="ARBA00022475"/>
    </source>
</evidence>